<sequence>MKKITLQTIAEHLNVSQALVSKALSNDSAVSDVTKELIWTTAKEMGYRMKATRKTVPASKTGTLAVVMPRGYMQDFQYWGKILGGIDEELSKHSFSMLLSSIDTSNADARDWLPARMHEGHVDGVIVLGHIPDNYMNTLKEKNYPFVMVDSNVQDPQVDHILSNNSQGAQQATRLLLEAGHRKLAFVGDVNSAWSFAERYRGFKQAVQAAQEAGIEGIETVQIEGAGVSGDGNYTSPEFSNALSRYVHRDDPVTAYFCANDMLAIETQSTFADMGVLCPQEVSIVGFDDLSISALTQPKLTTVKVPKSEMGKGAVELILQRINEPEAWPKLVLLSTFLVERDSVKAISPAEAP</sequence>
<comment type="caution">
    <text evidence="6">The sequence shown here is derived from an EMBL/GenBank/DDBJ whole genome shotgun (WGS) entry which is preliminary data.</text>
</comment>
<dbReference type="Pfam" id="PF13377">
    <property type="entry name" value="Peripla_BP_3"/>
    <property type="match status" value="1"/>
</dbReference>
<feature type="domain" description="HTH lacI-type" evidence="5">
    <location>
        <begin position="4"/>
        <end position="58"/>
    </location>
</feature>
<dbReference type="RefSeq" id="WP_134754340.1">
    <property type="nucleotide sequence ID" value="NZ_MYFO02000005.1"/>
</dbReference>
<dbReference type="SUPFAM" id="SSF47413">
    <property type="entry name" value="lambda repressor-like DNA-binding domains"/>
    <property type="match status" value="1"/>
</dbReference>
<gene>
    <name evidence="6" type="ORF">B5M42_15300</name>
</gene>
<keyword evidence="2" id="KW-0805">Transcription regulation</keyword>
<dbReference type="Proteomes" id="UP000298246">
    <property type="component" value="Unassembled WGS sequence"/>
</dbReference>
<dbReference type="PANTHER" id="PTHR30146:SF148">
    <property type="entry name" value="HTH-TYPE TRANSCRIPTIONAL REPRESSOR PURR-RELATED"/>
    <property type="match status" value="1"/>
</dbReference>
<accession>A0A4Y8PY87</accession>
<dbReference type="Gene3D" id="3.40.50.2300">
    <property type="match status" value="2"/>
</dbReference>
<evidence type="ECO:0000313" key="7">
    <source>
        <dbReference type="Proteomes" id="UP000298246"/>
    </source>
</evidence>
<proteinExistence type="predicted"/>
<evidence type="ECO:0000256" key="1">
    <source>
        <dbReference type="ARBA" id="ARBA00022491"/>
    </source>
</evidence>
<dbReference type="Gene3D" id="1.10.260.40">
    <property type="entry name" value="lambda repressor-like DNA-binding domains"/>
    <property type="match status" value="1"/>
</dbReference>
<organism evidence="6 7">
    <name type="scientific">Paenibacillus athensensis</name>
    <dbReference type="NCBI Taxonomy" id="1967502"/>
    <lineage>
        <taxon>Bacteria</taxon>
        <taxon>Bacillati</taxon>
        <taxon>Bacillota</taxon>
        <taxon>Bacilli</taxon>
        <taxon>Bacillales</taxon>
        <taxon>Paenibacillaceae</taxon>
        <taxon>Paenibacillus</taxon>
    </lineage>
</organism>
<keyword evidence="1" id="KW-0678">Repressor</keyword>
<protein>
    <submittedName>
        <fullName evidence="6">LacI family transcriptional regulator</fullName>
    </submittedName>
</protein>
<dbReference type="SMART" id="SM00354">
    <property type="entry name" value="HTH_LACI"/>
    <property type="match status" value="1"/>
</dbReference>
<dbReference type="AlphaFoldDB" id="A0A4Y8PY87"/>
<name>A0A4Y8PY87_9BACL</name>
<dbReference type="PANTHER" id="PTHR30146">
    <property type="entry name" value="LACI-RELATED TRANSCRIPTIONAL REPRESSOR"/>
    <property type="match status" value="1"/>
</dbReference>
<dbReference type="SUPFAM" id="SSF53822">
    <property type="entry name" value="Periplasmic binding protein-like I"/>
    <property type="match status" value="1"/>
</dbReference>
<dbReference type="OrthoDB" id="2026446at2"/>
<dbReference type="InterPro" id="IPR010982">
    <property type="entry name" value="Lambda_DNA-bd_dom_sf"/>
</dbReference>
<dbReference type="InterPro" id="IPR046335">
    <property type="entry name" value="LacI/GalR-like_sensor"/>
</dbReference>
<dbReference type="PROSITE" id="PS50932">
    <property type="entry name" value="HTH_LACI_2"/>
    <property type="match status" value="1"/>
</dbReference>
<dbReference type="CDD" id="cd01392">
    <property type="entry name" value="HTH_LacI"/>
    <property type="match status" value="1"/>
</dbReference>
<dbReference type="GO" id="GO:0003700">
    <property type="term" value="F:DNA-binding transcription factor activity"/>
    <property type="evidence" value="ECO:0007669"/>
    <property type="project" value="TreeGrafter"/>
</dbReference>
<dbReference type="InterPro" id="IPR000843">
    <property type="entry name" value="HTH_LacI"/>
</dbReference>
<evidence type="ECO:0000256" key="3">
    <source>
        <dbReference type="ARBA" id="ARBA00023125"/>
    </source>
</evidence>
<keyword evidence="4" id="KW-0804">Transcription</keyword>
<dbReference type="EMBL" id="MYFO01000020">
    <property type="protein sequence ID" value="TFE86209.1"/>
    <property type="molecule type" value="Genomic_DNA"/>
</dbReference>
<keyword evidence="7" id="KW-1185">Reference proteome</keyword>
<evidence type="ECO:0000259" key="5">
    <source>
        <dbReference type="PROSITE" id="PS50932"/>
    </source>
</evidence>
<keyword evidence="3" id="KW-0238">DNA-binding</keyword>
<reference evidence="6 7" key="1">
    <citation type="submission" date="2017-03" db="EMBL/GenBank/DDBJ databases">
        <title>Isolation of Levoglucosan Utilizing Bacteria.</title>
        <authorList>
            <person name="Arya A.S."/>
        </authorList>
    </citation>
    <scope>NUCLEOTIDE SEQUENCE [LARGE SCALE GENOMIC DNA]</scope>
    <source>
        <strain evidence="6 7">MEC069</strain>
    </source>
</reference>
<dbReference type="GO" id="GO:0000976">
    <property type="term" value="F:transcription cis-regulatory region binding"/>
    <property type="evidence" value="ECO:0007669"/>
    <property type="project" value="TreeGrafter"/>
</dbReference>
<evidence type="ECO:0000256" key="2">
    <source>
        <dbReference type="ARBA" id="ARBA00023015"/>
    </source>
</evidence>
<dbReference type="InterPro" id="IPR028082">
    <property type="entry name" value="Peripla_BP_I"/>
</dbReference>
<evidence type="ECO:0000313" key="6">
    <source>
        <dbReference type="EMBL" id="TFE86209.1"/>
    </source>
</evidence>
<evidence type="ECO:0000256" key="4">
    <source>
        <dbReference type="ARBA" id="ARBA00023163"/>
    </source>
</evidence>